<evidence type="ECO:0000256" key="2">
    <source>
        <dbReference type="ARBA" id="ARBA00023141"/>
    </source>
</evidence>
<feature type="binding site" evidence="5">
    <location>
        <position position="236"/>
    </location>
    <ligand>
        <name>3-dehydroquinate</name>
        <dbReference type="ChEBI" id="CHEBI:32364"/>
    </ligand>
</feature>
<feature type="active site" description="Schiff-base intermediate with substrate" evidence="5">
    <location>
        <position position="170"/>
    </location>
</feature>
<dbReference type="GO" id="GO:0003855">
    <property type="term" value="F:3-dehydroquinate dehydratase activity"/>
    <property type="evidence" value="ECO:0007669"/>
    <property type="project" value="UniProtKB-UniRule"/>
</dbReference>
<evidence type="ECO:0000313" key="7">
    <source>
        <dbReference type="Proteomes" id="UP000030014"/>
    </source>
</evidence>
<proteinExistence type="inferred from homology"/>
<feature type="binding site" evidence="5">
    <location>
        <position position="213"/>
    </location>
    <ligand>
        <name>3-dehydroquinate</name>
        <dbReference type="ChEBI" id="CHEBI:32364"/>
    </ligand>
</feature>
<comment type="caution">
    <text evidence="6">The sequence shown here is derived from an EMBL/GenBank/DDBJ whole genome shotgun (WGS) entry which is preliminary data.</text>
</comment>
<dbReference type="PROSITE" id="PS01028">
    <property type="entry name" value="DEHYDROQUINASE_I"/>
    <property type="match status" value="1"/>
</dbReference>
<gene>
    <name evidence="5" type="primary">aroD</name>
    <name evidence="6" type="ORF">Z955_03710</name>
</gene>
<keyword evidence="4 5" id="KW-0704">Schiff base</keyword>
<keyword evidence="5" id="KW-0028">Amino-acid biosynthesis</keyword>
<dbReference type="GO" id="GO:0008652">
    <property type="term" value="P:amino acid biosynthetic process"/>
    <property type="evidence" value="ECO:0007669"/>
    <property type="project" value="UniProtKB-KW"/>
</dbReference>
<dbReference type="InterPro" id="IPR050146">
    <property type="entry name" value="Type-I_3-dehydroquinase"/>
</dbReference>
<protein>
    <recommendedName>
        <fullName evidence="5">3-dehydroquinate dehydratase</fullName>
        <shortName evidence="5">3-dehydroquinase</shortName>
        <ecNumber evidence="5">4.2.1.10</ecNumber>
    </recommendedName>
    <alternativeName>
        <fullName evidence="5">Type I DHQase</fullName>
    </alternativeName>
    <alternativeName>
        <fullName evidence="5">Type I dehydroquinase</fullName>
        <shortName evidence="5">DHQ1</shortName>
    </alternativeName>
</protein>
<reference evidence="6 7" key="1">
    <citation type="submission" date="2014-01" db="EMBL/GenBank/DDBJ databases">
        <title>Plasmidome dynamics in the species complex Clostridium novyi sensu lato converts strains of independent lineages into distinctly different pathogens.</title>
        <authorList>
            <person name="Skarin H."/>
            <person name="Segerman B."/>
        </authorList>
    </citation>
    <scope>NUCLEOTIDE SEQUENCE [LARGE SCALE GENOMIC DNA]</scope>
    <source>
        <strain evidence="6 7">DC5</strain>
    </source>
</reference>
<dbReference type="InterPro" id="IPR018508">
    <property type="entry name" value="3-dehydroquinate_DH_AS"/>
</dbReference>
<organism evidence="6 7">
    <name type="scientific">Clostridium botulinum C/D str. DC5</name>
    <dbReference type="NCBI Taxonomy" id="1443128"/>
    <lineage>
        <taxon>Bacteria</taxon>
        <taxon>Bacillati</taxon>
        <taxon>Bacillota</taxon>
        <taxon>Clostridia</taxon>
        <taxon>Eubacteriales</taxon>
        <taxon>Clostridiaceae</taxon>
        <taxon>Clostridium</taxon>
    </lineage>
</organism>
<feature type="binding site" evidence="5">
    <location>
        <begin position="46"/>
        <end position="48"/>
    </location>
    <ligand>
        <name>3-dehydroquinate</name>
        <dbReference type="ChEBI" id="CHEBI:32364"/>
    </ligand>
</feature>
<keyword evidence="3 5" id="KW-0456">Lyase</keyword>
<dbReference type="GO" id="GO:0009073">
    <property type="term" value="P:aromatic amino acid family biosynthetic process"/>
    <property type="evidence" value="ECO:0007669"/>
    <property type="project" value="UniProtKB-KW"/>
</dbReference>
<feature type="binding site" evidence="5">
    <location>
        <position position="82"/>
    </location>
    <ligand>
        <name>3-dehydroquinate</name>
        <dbReference type="ChEBI" id="CHEBI:32364"/>
    </ligand>
</feature>
<evidence type="ECO:0000256" key="4">
    <source>
        <dbReference type="ARBA" id="ARBA00023270"/>
    </source>
</evidence>
<dbReference type="FunFam" id="3.20.20.70:FF:000047">
    <property type="entry name" value="3-dehydroquinate dehydratase"/>
    <property type="match status" value="1"/>
</dbReference>
<dbReference type="CDD" id="cd00502">
    <property type="entry name" value="DHQase_I"/>
    <property type="match status" value="1"/>
</dbReference>
<keyword evidence="2 5" id="KW-0057">Aromatic amino acid biosynthesis</keyword>
<dbReference type="Proteomes" id="UP000030014">
    <property type="component" value="Unassembled WGS sequence"/>
</dbReference>
<comment type="subunit">
    <text evidence="5">Homodimer.</text>
</comment>
<dbReference type="EC" id="4.2.1.10" evidence="5"/>
<dbReference type="AlphaFoldDB" id="A0A0A0ILL7"/>
<comment type="catalytic activity">
    <reaction evidence="1 5">
        <text>3-dehydroquinate = 3-dehydroshikimate + H2O</text>
        <dbReference type="Rhea" id="RHEA:21096"/>
        <dbReference type="ChEBI" id="CHEBI:15377"/>
        <dbReference type="ChEBI" id="CHEBI:16630"/>
        <dbReference type="ChEBI" id="CHEBI:32364"/>
        <dbReference type="EC" id="4.2.1.10"/>
    </reaction>
</comment>
<evidence type="ECO:0000256" key="5">
    <source>
        <dbReference type="HAMAP-Rule" id="MF_00214"/>
    </source>
</evidence>
<dbReference type="InterPro" id="IPR013785">
    <property type="entry name" value="Aldolase_TIM"/>
</dbReference>
<comment type="function">
    <text evidence="5">Involved in the third step of the chorismate pathway, which leads to the biosynthesis of aromatic amino acids. Catalyzes the cis-dehydration of 3-dehydroquinate (DHQ) and introduces the first double bond of the aromatic ring to yield 3-dehydroshikimate.</text>
</comment>
<comment type="pathway">
    <text evidence="5">Metabolic intermediate biosynthesis; chorismate biosynthesis; chorismate from D-erythrose 4-phosphate and phosphoenolpyruvate: step 3/7.</text>
</comment>
<dbReference type="GO" id="GO:0009423">
    <property type="term" value="P:chorismate biosynthetic process"/>
    <property type="evidence" value="ECO:0007669"/>
    <property type="project" value="UniProtKB-UniRule"/>
</dbReference>
<comment type="similarity">
    <text evidence="5">Belongs to the type-I 3-dehydroquinase family.</text>
</comment>
<dbReference type="InterPro" id="IPR001381">
    <property type="entry name" value="DHquinase_I"/>
</dbReference>
<dbReference type="PANTHER" id="PTHR43699">
    <property type="entry name" value="3-DEHYDROQUINATE DEHYDRATASE"/>
    <property type="match status" value="1"/>
</dbReference>
<dbReference type="PANTHER" id="PTHR43699:SF1">
    <property type="entry name" value="3-DEHYDROQUINATE DEHYDRATASE"/>
    <property type="match status" value="1"/>
</dbReference>
<dbReference type="UniPathway" id="UPA00053">
    <property type="reaction ID" value="UER00086"/>
</dbReference>
<dbReference type="Pfam" id="PF01487">
    <property type="entry name" value="DHquinase_I"/>
    <property type="match status" value="1"/>
</dbReference>
<sequence length="254" mass="28800">MATVKIRKVILGEGIPKICVPLIGKGIEELEREAKALNDIDFDLVEIRADFFEDIYDMLKVKNAVYRIRQILKDIPILFTFRSYREGGERAISDEFYFKLNTEVSKMGLIDAIDIELFNEKMRILELVKIAHSNKIKVIMSNHDFDNTPKKEEIISRLLKMQELGADITKIAVMPKCSSDVLELLKATDDMKVKYADRPFITMSMNGQGVISRISGEIFGSSVTFGAVKKASAPGQLNIKELKGILEIMHKQLK</sequence>
<dbReference type="NCBIfam" id="TIGR01093">
    <property type="entry name" value="aroD"/>
    <property type="match status" value="1"/>
</dbReference>
<dbReference type="EMBL" id="JDRY01000021">
    <property type="protein sequence ID" value="KGN00456.1"/>
    <property type="molecule type" value="Genomic_DNA"/>
</dbReference>
<dbReference type="Gene3D" id="3.20.20.70">
    <property type="entry name" value="Aldolase class I"/>
    <property type="match status" value="1"/>
</dbReference>
<evidence type="ECO:0000256" key="3">
    <source>
        <dbReference type="ARBA" id="ARBA00023239"/>
    </source>
</evidence>
<dbReference type="HAMAP" id="MF_00214">
    <property type="entry name" value="AroD"/>
    <property type="match status" value="1"/>
</dbReference>
<comment type="caution">
    <text evidence="5">Lacks conserved residue(s) required for the propagation of feature annotation.</text>
</comment>
<feature type="active site" description="Proton donor/acceptor" evidence="5">
    <location>
        <position position="143"/>
    </location>
</feature>
<dbReference type="SUPFAM" id="SSF51569">
    <property type="entry name" value="Aldolase"/>
    <property type="match status" value="1"/>
</dbReference>
<evidence type="ECO:0000256" key="1">
    <source>
        <dbReference type="ARBA" id="ARBA00001864"/>
    </source>
</evidence>
<evidence type="ECO:0000313" key="6">
    <source>
        <dbReference type="EMBL" id="KGN00456.1"/>
    </source>
</evidence>
<dbReference type="GO" id="GO:0046279">
    <property type="term" value="P:3,4-dihydroxybenzoate biosynthetic process"/>
    <property type="evidence" value="ECO:0007669"/>
    <property type="project" value="TreeGrafter"/>
</dbReference>
<name>A0A0A0ILL7_CLOBO</name>
<accession>A0A0A0ILL7</accession>
<feature type="binding site" evidence="5">
    <location>
        <position position="232"/>
    </location>
    <ligand>
        <name>3-dehydroquinate</name>
        <dbReference type="ChEBI" id="CHEBI:32364"/>
    </ligand>
</feature>
<dbReference type="RefSeq" id="WP_039259210.1">
    <property type="nucleotide sequence ID" value="NZ_JDRY01000021.1"/>
</dbReference>